<keyword evidence="2" id="KW-1185">Reference proteome</keyword>
<dbReference type="OrthoDB" id="9997739at2759"/>
<name>A0A9W9WPS3_9EURO</name>
<comment type="caution">
    <text evidence="1">The sequence shown here is derived from an EMBL/GenBank/DDBJ whole genome shotgun (WGS) entry which is preliminary data.</text>
</comment>
<dbReference type="EMBL" id="JAPWDO010000005">
    <property type="protein sequence ID" value="KAJ5471451.1"/>
    <property type="molecule type" value="Genomic_DNA"/>
</dbReference>
<evidence type="ECO:0000313" key="2">
    <source>
        <dbReference type="Proteomes" id="UP001147760"/>
    </source>
</evidence>
<feature type="non-terminal residue" evidence="1">
    <location>
        <position position="1"/>
    </location>
</feature>
<accession>A0A9W9WPS3</accession>
<reference evidence="1" key="2">
    <citation type="journal article" date="2023" name="IMA Fungus">
        <title>Comparative genomic study of the Penicillium genus elucidates a diverse pangenome and 15 lateral gene transfer events.</title>
        <authorList>
            <person name="Petersen C."/>
            <person name="Sorensen T."/>
            <person name="Nielsen M.R."/>
            <person name="Sondergaard T.E."/>
            <person name="Sorensen J.L."/>
            <person name="Fitzpatrick D.A."/>
            <person name="Frisvad J.C."/>
            <person name="Nielsen K.L."/>
        </authorList>
    </citation>
    <scope>NUCLEOTIDE SEQUENCE</scope>
    <source>
        <strain evidence="1">IBT 17660</strain>
    </source>
</reference>
<organism evidence="1 2">
    <name type="scientific">Penicillium desertorum</name>
    <dbReference type="NCBI Taxonomy" id="1303715"/>
    <lineage>
        <taxon>Eukaryota</taxon>
        <taxon>Fungi</taxon>
        <taxon>Dikarya</taxon>
        <taxon>Ascomycota</taxon>
        <taxon>Pezizomycotina</taxon>
        <taxon>Eurotiomycetes</taxon>
        <taxon>Eurotiomycetidae</taxon>
        <taxon>Eurotiales</taxon>
        <taxon>Aspergillaceae</taxon>
        <taxon>Penicillium</taxon>
    </lineage>
</organism>
<proteinExistence type="predicted"/>
<sequence length="153" mass="17681">WAVDWTEFDKDTVEYALSYLYIEDYDGLLVNKLERETTIIRLLDKPSPLPKQSYRCLQADLPAETIQTAATAFIKVPPTCEEGLGDVALIHAKFYYFTLQLLFSRLEDLALQRLTQLLLEYDTPTDPFFLRLTDAIRLIYNSTPTLKLNDPAR</sequence>
<evidence type="ECO:0000313" key="1">
    <source>
        <dbReference type="EMBL" id="KAJ5471451.1"/>
    </source>
</evidence>
<reference evidence="1" key="1">
    <citation type="submission" date="2022-12" db="EMBL/GenBank/DDBJ databases">
        <authorList>
            <person name="Petersen C."/>
        </authorList>
    </citation>
    <scope>NUCLEOTIDE SEQUENCE</scope>
    <source>
        <strain evidence="1">IBT 17660</strain>
    </source>
</reference>
<dbReference type="Proteomes" id="UP001147760">
    <property type="component" value="Unassembled WGS sequence"/>
</dbReference>
<dbReference type="AlphaFoldDB" id="A0A9W9WPS3"/>
<gene>
    <name evidence="1" type="ORF">N7530_008808</name>
</gene>
<protein>
    <submittedName>
        <fullName evidence="1">Uncharacterized protein</fullName>
    </submittedName>
</protein>